<dbReference type="InterPro" id="IPR042252">
    <property type="entry name" value="MtfA_N"/>
</dbReference>
<dbReference type="InterPro" id="IPR010384">
    <property type="entry name" value="MtfA_fam"/>
</dbReference>
<sequence>MLLVIIYIWGHPFLIHYYHQQITKTPFSPLWQEILETRSPLYSHLPQPLQQRLQGKIQIFLNTKQFIGCQGLVITEEMRLVIAAQACLLSLNQPDGHYPQLNTILVYPQIFQVKRPAAIDEYLVEEQSLIVSGESWGKQGQVVLAWETICRDLDDWQDGHNLIFHEFAHQLDQADGVPKLRTQTDYQQWARVCSQEYQQLLSQLEHGLKTIIDPYGATNPAEFFAVITETFLENAAALQQHHPELYQILKQYYQLDPMLWLS</sequence>
<reference evidence="1" key="1">
    <citation type="submission" date="2021-04" db="EMBL/GenBank/DDBJ databases">
        <title>Genome sequence of Woronichinia naegeliana from Washington state freshwater lake bloom.</title>
        <authorList>
            <person name="Dreher T.W."/>
        </authorList>
    </citation>
    <scope>NUCLEOTIDE SEQUENCE</scope>
    <source>
        <strain evidence="1">WA131</strain>
    </source>
</reference>
<dbReference type="EMBL" id="CP073041">
    <property type="protein sequence ID" value="UXE64282.1"/>
    <property type="molecule type" value="Genomic_DNA"/>
</dbReference>
<dbReference type="GO" id="GO:0004177">
    <property type="term" value="F:aminopeptidase activity"/>
    <property type="evidence" value="ECO:0007669"/>
    <property type="project" value="TreeGrafter"/>
</dbReference>
<dbReference type="Gene3D" id="3.40.390.10">
    <property type="entry name" value="Collagenase (Catalytic Domain)"/>
    <property type="match status" value="1"/>
</dbReference>
<dbReference type="PANTHER" id="PTHR30164">
    <property type="entry name" value="MTFA PEPTIDASE"/>
    <property type="match status" value="1"/>
</dbReference>
<dbReference type="GO" id="GO:0005829">
    <property type="term" value="C:cytosol"/>
    <property type="evidence" value="ECO:0007669"/>
    <property type="project" value="TreeGrafter"/>
</dbReference>
<accession>A0A977L2N2</accession>
<gene>
    <name evidence="1" type="ORF">KA717_18450</name>
</gene>
<dbReference type="Proteomes" id="UP001065613">
    <property type="component" value="Chromosome"/>
</dbReference>
<dbReference type="AlphaFoldDB" id="A0A977L2N2"/>
<dbReference type="PANTHER" id="PTHR30164:SF2">
    <property type="entry name" value="PROTEIN MTFA"/>
    <property type="match status" value="1"/>
</dbReference>
<dbReference type="InterPro" id="IPR024079">
    <property type="entry name" value="MetalloPept_cat_dom_sf"/>
</dbReference>
<name>A0A977L2N2_9CYAN</name>
<dbReference type="SUPFAM" id="SSF55486">
    <property type="entry name" value="Metalloproteases ('zincins'), catalytic domain"/>
    <property type="match status" value="1"/>
</dbReference>
<organism evidence="1">
    <name type="scientific">Woronichinia naegeliana WA131</name>
    <dbReference type="NCBI Taxonomy" id="2824559"/>
    <lineage>
        <taxon>Bacteria</taxon>
        <taxon>Bacillati</taxon>
        <taxon>Cyanobacteriota</taxon>
        <taxon>Cyanophyceae</taxon>
        <taxon>Synechococcales</taxon>
        <taxon>Coelosphaeriaceae</taxon>
        <taxon>Woronichinia</taxon>
    </lineage>
</organism>
<dbReference type="CDD" id="cd20169">
    <property type="entry name" value="Peptidase_M90_mtfA"/>
    <property type="match status" value="1"/>
</dbReference>
<dbReference type="GO" id="GO:0008237">
    <property type="term" value="F:metallopeptidase activity"/>
    <property type="evidence" value="ECO:0007669"/>
    <property type="project" value="InterPro"/>
</dbReference>
<dbReference type="Pfam" id="PF06167">
    <property type="entry name" value="Peptidase_M90"/>
    <property type="match status" value="1"/>
</dbReference>
<proteinExistence type="predicted"/>
<protein>
    <submittedName>
        <fullName evidence="1">Zinc-dependent peptidase</fullName>
    </submittedName>
</protein>
<dbReference type="KEGG" id="wna:KA717_18450"/>
<evidence type="ECO:0000313" key="1">
    <source>
        <dbReference type="EMBL" id="UXE64282.1"/>
    </source>
</evidence>
<dbReference type="Gene3D" id="1.10.472.150">
    <property type="entry name" value="Glucose-regulated metallo-peptidase M90, N-terminal domain"/>
    <property type="match status" value="1"/>
</dbReference>